<dbReference type="EMBL" id="CAKLPZ010000001">
    <property type="protein sequence ID" value="CAH0999437.1"/>
    <property type="molecule type" value="Genomic_DNA"/>
</dbReference>
<evidence type="ECO:0000313" key="3">
    <source>
        <dbReference type="Proteomes" id="UP000837803"/>
    </source>
</evidence>
<reference evidence="2" key="1">
    <citation type="submission" date="2021-12" db="EMBL/GenBank/DDBJ databases">
        <authorList>
            <person name="Rodrigo-Torres L."/>
            <person name="Arahal R. D."/>
            <person name="Lucena T."/>
        </authorList>
    </citation>
    <scope>NUCLEOTIDE SEQUENCE</scope>
    <source>
        <strain evidence="2">CECT 8419</strain>
    </source>
</reference>
<proteinExistence type="predicted"/>
<accession>A0ABN8EZS8</accession>
<feature type="transmembrane region" description="Helical" evidence="1">
    <location>
        <begin position="12"/>
        <end position="34"/>
    </location>
</feature>
<comment type="caution">
    <text evidence="2">The sequence shown here is derived from an EMBL/GenBank/DDBJ whole genome shotgun (WGS) entry which is preliminary data.</text>
</comment>
<protein>
    <recommendedName>
        <fullName evidence="4">DUF4230 domain-containing protein</fullName>
    </recommendedName>
</protein>
<evidence type="ECO:0000256" key="1">
    <source>
        <dbReference type="SAM" id="Phobius"/>
    </source>
</evidence>
<keyword evidence="1" id="KW-1133">Transmembrane helix</keyword>
<evidence type="ECO:0000313" key="2">
    <source>
        <dbReference type="EMBL" id="CAH0999437.1"/>
    </source>
</evidence>
<dbReference type="Proteomes" id="UP000837803">
    <property type="component" value="Unassembled WGS sequence"/>
</dbReference>
<gene>
    <name evidence="2" type="ORF">LEM8419_00737</name>
</gene>
<evidence type="ECO:0008006" key="4">
    <source>
        <dbReference type="Google" id="ProtNLM"/>
    </source>
</evidence>
<keyword evidence="3" id="KW-1185">Reference proteome</keyword>
<keyword evidence="1" id="KW-0812">Transmembrane</keyword>
<sequence length="395" mass="44192">MAQQSPPPPFKQGIGTAQILIVVAILGILGVLGYRALRNTPGSFLAGPAEYELQYRPADFSYNIDPETALAILQNPRRYRREFDELVHDINTDILGHVGNRMGLNDSLQRAVLQEYDLQHPQLTELYYQDFMRLRDTSAAVYETWYDEGGQKVTEIFEEVASNYTCFMLNKVLAAVIRTRNGNILAKGADVQNPCSIAMGEALRPLVARMRERAAIEDFSRSKGLFQEKVETVIGELATIEIRDKKGISKNLQTTVWGMNVSETDVEITALSILKVGFRLNEYFDLQLDEQNKTINITLPEPEILSHEVLPKVEKLDIGWLREVKGVNIDEGVNALRESFREDALESDVMDRAKTQAQQLMDTMFGPLVGNIGPGYRLVVGFRGAPGRVTQGALG</sequence>
<organism evidence="2 3">
    <name type="scientific">Neolewinella maritima</name>
    <dbReference type="NCBI Taxonomy" id="1383882"/>
    <lineage>
        <taxon>Bacteria</taxon>
        <taxon>Pseudomonadati</taxon>
        <taxon>Bacteroidota</taxon>
        <taxon>Saprospiria</taxon>
        <taxon>Saprospirales</taxon>
        <taxon>Lewinellaceae</taxon>
        <taxon>Neolewinella</taxon>
    </lineage>
</organism>
<name>A0ABN8EZS8_9BACT</name>
<keyword evidence="1" id="KW-0472">Membrane</keyword>
<dbReference type="RefSeq" id="WP_238749620.1">
    <property type="nucleotide sequence ID" value="NZ_CAKLPZ010000001.1"/>
</dbReference>